<proteinExistence type="predicted"/>
<dbReference type="FunFam" id="1.20.58.1930:FF:000001">
    <property type="entry name" value="Erythrocyte membrane protein 1, PfEMP1"/>
    <property type="match status" value="1"/>
</dbReference>
<organism evidence="8 9">
    <name type="scientific">Plasmodium falciparum NF135/5.C10</name>
    <dbReference type="NCBI Taxonomy" id="1036726"/>
    <lineage>
        <taxon>Eukaryota</taxon>
        <taxon>Sar</taxon>
        <taxon>Alveolata</taxon>
        <taxon>Apicomplexa</taxon>
        <taxon>Aconoidasida</taxon>
        <taxon>Haemosporida</taxon>
        <taxon>Plasmodiidae</taxon>
        <taxon>Plasmodium</taxon>
        <taxon>Plasmodium (Laverania)</taxon>
    </lineage>
</organism>
<dbReference type="SUPFAM" id="SSF140924">
    <property type="entry name" value="Duffy binding domain-like"/>
    <property type="match status" value="4"/>
</dbReference>
<dbReference type="FunFam" id="1.20.1310.20:FF:000001">
    <property type="entry name" value="Erythrocyte membrane protein 1, PfEMP1"/>
    <property type="match status" value="1"/>
</dbReference>
<evidence type="ECO:0000259" key="7">
    <source>
        <dbReference type="Pfam" id="PF22672"/>
    </source>
</evidence>
<dbReference type="Pfam" id="PF18562">
    <property type="entry name" value="CIDR1_gamma"/>
    <property type="match status" value="1"/>
</dbReference>
<feature type="domain" description="Duffy-binding-like" evidence="7">
    <location>
        <begin position="320"/>
        <end position="481"/>
    </location>
</feature>
<dbReference type="FunFam" id="1.20.58.830:FF:000003">
    <property type="entry name" value="Erythrocyte membrane protein 1, PfEMP1"/>
    <property type="match status" value="1"/>
</dbReference>
<feature type="region of interest" description="Disordered" evidence="1">
    <location>
        <begin position="1120"/>
        <end position="1140"/>
    </location>
</feature>
<dbReference type="InterPro" id="IPR029211">
    <property type="entry name" value="PfEMP1_ATS"/>
</dbReference>
<feature type="region of interest" description="Disordered" evidence="1">
    <location>
        <begin position="1650"/>
        <end position="1762"/>
    </location>
</feature>
<feature type="compositionally biased region" description="Basic and acidic residues" evidence="1">
    <location>
        <begin position="1120"/>
        <end position="1139"/>
    </location>
</feature>
<evidence type="ECO:0000259" key="3">
    <source>
        <dbReference type="Pfam" id="PF05424"/>
    </source>
</evidence>
<reference evidence="8 9" key="1">
    <citation type="submission" date="2013-02" db="EMBL/GenBank/DDBJ databases">
        <title>The Genome Annotation of Plasmodium falciparum NF135/5.C10.</title>
        <authorList>
            <consortium name="The Broad Institute Genome Sequencing Platform"/>
            <consortium name="The Broad Institute Genome Sequencing Center for Infectious Disease"/>
            <person name="Neafsey D."/>
            <person name="Hoffman S."/>
            <person name="Volkman S."/>
            <person name="Rosenthal P."/>
            <person name="Walker B."/>
            <person name="Young S.K."/>
            <person name="Zeng Q."/>
            <person name="Gargeya S."/>
            <person name="Fitzgerald M."/>
            <person name="Haas B."/>
            <person name="Abouelleil A."/>
            <person name="Allen A.W."/>
            <person name="Alvarado L."/>
            <person name="Arachchi H.M."/>
            <person name="Berlin A.M."/>
            <person name="Chapman S.B."/>
            <person name="Gainer-Dewar J."/>
            <person name="Goldberg J."/>
            <person name="Griggs A."/>
            <person name="Gujja S."/>
            <person name="Hansen M."/>
            <person name="Howarth C."/>
            <person name="Imamovic A."/>
            <person name="Ireland A."/>
            <person name="Larimer J."/>
            <person name="McCowan C."/>
            <person name="Murphy C."/>
            <person name="Pearson M."/>
            <person name="Poon T.W."/>
            <person name="Priest M."/>
            <person name="Roberts A."/>
            <person name="Saif S."/>
            <person name="Shea T."/>
            <person name="Sisk P."/>
            <person name="Sykes S."/>
            <person name="Wortman J."/>
            <person name="Nusbaum C."/>
            <person name="Birren B."/>
        </authorList>
    </citation>
    <scope>NUCLEOTIDE SEQUENCE [LARGE SCALE GENOMIC DNA]</scope>
    <source>
        <strain evidence="8 9">NF135/5.C10</strain>
    </source>
</reference>
<dbReference type="FunFam" id="1.10.1900.40:FF:000002">
    <property type="entry name" value="Erythrocyte membrane protein 1, PfEMP1"/>
    <property type="match status" value="1"/>
</dbReference>
<dbReference type="Pfam" id="PF05424">
    <property type="entry name" value="Duffy_binding"/>
    <property type="match status" value="2"/>
</dbReference>
<evidence type="ECO:0000259" key="2">
    <source>
        <dbReference type="Pfam" id="PF03011"/>
    </source>
</evidence>
<dbReference type="InterPro" id="IPR004258">
    <property type="entry name" value="DBL"/>
</dbReference>
<dbReference type="Gene3D" id="1.20.58.830">
    <property type="match status" value="3"/>
</dbReference>
<dbReference type="InterPro" id="IPR042202">
    <property type="entry name" value="Duffy-ag-bd_sf"/>
</dbReference>
<dbReference type="EMBL" id="KI926032">
    <property type="protein sequence ID" value="ETW43945.1"/>
    <property type="molecule type" value="Genomic_DNA"/>
</dbReference>
<dbReference type="FunFam" id="1.20.58.830:FF:000004">
    <property type="entry name" value="Erythrocyte membrane protein 1, PfEMP1"/>
    <property type="match status" value="1"/>
</dbReference>
<sequence>MGSQGGRQVGGSSGEDYIEDTTAKHFLDSIGKKVHDKVKEEAEKRSNGDLKGLLTSATLSGGELAGFSEPCGLIKNEGDKLAARGDPCKKDGTGKDVERFSDKQQAEYDNKKMKCSNSEGACAPFRRLYLCNKNFQKINNYSSNAKHNLLLDVCLAAKYEGDSLKHYSEKLNLTYTDSPSQLCTELARSFADIGDIIRGKDLYLGNKKKKQKETERDQLESKLKEVFGNIYEGLTNGAQKHYNDDTTDFLKLREDWWALNRDHVWKAITCGADAGNKYFRGTCGGDEKTGTLTPSQCRCNDDQVPTYFDYVPQFLRWFEEWAEDFCRKRKHKLQNAKEQCRGVNESGQPKYCSRNGYDCEKTKRAIGKYRMGNQCTKCLFACNPYVEWIDNQRKQFDKQKKKYDEEMQKYTNGAVGSGSRRQKRGVRSNNNYEGYEKIFYDKLKKHGYEGVDKFLEKLSNEEVCKKVQDTEGGRINFKQVNSGSASDSGTNDINNGTFYRSDYCQPCPHCGVERKGSGWKKKSDSEQCKNINLYRPKGGAAHTDITILKSGEGEKDIAEKLNKFCTKTQSATGSGNGVVASVASGDKNGGSGSQELYEEWKCYEEQDIENDGQDDYEVDVKGSGGICILEKTNGEENGKKQKTYNDFFNFWVAHMLKDSIHWRTKKIKGCLSNGAKIRCNKKNKCKTDCGCFQKWVEQKGKEWKNIKIHFAKQDMGENELFGHFGHDYVLEGVLQIEFLNEDSAQDTQNSLDAEEIKHLKHLREMLQKENAQGTPGDGGTGVVSGTGKKTIMDKLIEHEEGEAENCKKCEDPPPVIPAGNGGPARILPGRTTNQEDDVLSASEDEEDDEGDEDVDEPQAEEDMDGEATEEAEPDVKKDDVNVCETVAEALKVENLTKACSLKYGPKAPTSWKCVTPSGDTTGKSDASGSICIPPRRRRLYIQKIQDWATKAESPQGGGEAQTQSSSNTTVNGASPSDPRDDAALREAFIKSAAIETFFLWDRYKKIKDKERQEKEKREREESGLLFGTGTSVGMKALHHNGGSPQHPGAGSDDSDPQTSLQKGHIPPDFLRLMFYTLGDYRDILFSGSNNNNIVLEASGSTEQEKEKMNKIQQKIDKILKQSGEQTRDKPGQEPSDNPRVKWWNNNAQHIWHGMICALTYKENGSDKPQVDVKVKEAFFGENNRVTPGKPSIPLGNSGTYESTYKYENVVLKEDDSGTGGPRSNSLTSTSGDNNPPKLSDFVLSPPYFRYLEEWGQNFCKERKKRLEEVRKACREKHNGDDKFCSGDGEDCNDNLLKNYTTVSDFDCPSCGKHCGLYKRWIKTKKEEFIKQSNAYKEQQKKFQTENKVAHGDKDNKQFCGTLENLSEAKDFLQNLGGCSKNNSGEDNIDFGDKTKTFGPATNCAPCSQFKVKCNGNDHCDTTKGEGCENKTYITADDIKNNKDSAEDIGMLVSDDSTNAFEGDGLRDACGSADIFKGFREDVWTCGNVCGYNVCKPKNVKGKTFDAKKKGEKQIIIIRALFKRWLEYFLQDYNKIKHKISHCINKGNGSPCINRCVEKWINTKKEEWKKIKDHYKKHNQDNDMTSLVKNFLRDVQPQTDVNKAIKPCGDLKAFEDSSHCNGTAGSKKSEEEKKKDVVLCLIEKLEKEATSCKDKNSDKTQTACENSTPLEDDDEPFEEEENPEENTVAYPKICEGVIQTQTPEEKEDGCKPAPTEPDQGEQDTEVKPLAPTPPEEKAPVEPPPPPAVPPSTPSIPQPLPSDNTSDILKTTIPFGIALALTSIALLFLKKKTKSSVGNLFQILQIPKSDHDIPTLKSSNRYIPYASDRYKGKTYIYIEGDSSGDEKYAFMSDTTDVTSSESEYEELDVNDIYVPGSPKYKTLIEVVLEPSKRDIQSNDIPNNDTPMNKFTDEEWNQLKHDFISNMLQNTQNTEPNILGDNVDNNTNPKTLHVSMEEKPFIMSIHDRNLYIGEEYSYDMSTNSGNNDLYNDNHDSHSGTKDPYSGTDLINDALSGNKHIDIYDELLKRKENELFGTNHTKQNTSTNNVAKNTNSDPILNQINLFHKWLDRHRHMCDQWDKNKKEELLDKLKKEWNKENNTNSSLTHTSNIPSGENSIKNVLNTDVSIQIDMDNPKPKNEFTNMDTIPDKSTMDTILDDLEKYNEPYYYDFYKDDIYYDVNDDDKTSMDDIYVDHNNVTSNNMDVPTKMHIEMNIVNNKNEIFEEEYPISDIWNI</sequence>
<reference evidence="8 9" key="2">
    <citation type="submission" date="2013-02" db="EMBL/GenBank/DDBJ databases">
        <title>The Genome Sequence of Plasmodium falciparum NF135/5.C10.</title>
        <authorList>
            <consortium name="The Broad Institute Genome Sequencing Platform"/>
            <consortium name="The Broad Institute Genome Sequencing Center for Infectious Disease"/>
            <person name="Neafsey D."/>
            <person name="Cheeseman I."/>
            <person name="Volkman S."/>
            <person name="Adams J."/>
            <person name="Walker B."/>
            <person name="Young S.K."/>
            <person name="Zeng Q."/>
            <person name="Gargeya S."/>
            <person name="Fitzgerald M."/>
            <person name="Haas B."/>
            <person name="Abouelleil A."/>
            <person name="Alvarado L."/>
            <person name="Arachchi H.M."/>
            <person name="Berlin A.M."/>
            <person name="Chapman S.B."/>
            <person name="Dewar J."/>
            <person name="Goldberg J."/>
            <person name="Griggs A."/>
            <person name="Gujja S."/>
            <person name="Hansen M."/>
            <person name="Howarth C."/>
            <person name="Imamovic A."/>
            <person name="Larimer J."/>
            <person name="McCowan C."/>
            <person name="Murphy C."/>
            <person name="Neiman D."/>
            <person name="Pearson M."/>
            <person name="Priest M."/>
            <person name="Roberts A."/>
            <person name="Saif S."/>
            <person name="Shea T."/>
            <person name="Sisk P."/>
            <person name="Sykes S."/>
            <person name="Wortman J."/>
            <person name="Nusbaum C."/>
            <person name="Birren B."/>
        </authorList>
    </citation>
    <scope>NUCLEOTIDE SEQUENCE [LARGE SCALE GENOMIC DNA]</scope>
    <source>
        <strain evidence="8 9">NF135/5.C10</strain>
    </source>
</reference>
<evidence type="ECO:0000259" key="5">
    <source>
        <dbReference type="Pfam" id="PF15447"/>
    </source>
</evidence>
<dbReference type="InterPro" id="IPR029210">
    <property type="entry name" value="PfEMP1_NTS"/>
</dbReference>
<dbReference type="InterPro" id="IPR054595">
    <property type="entry name" value="DBL_C"/>
</dbReference>
<feature type="domain" description="Duffy-binding-like" evidence="7">
    <location>
        <begin position="1253"/>
        <end position="1399"/>
    </location>
</feature>
<dbReference type="InterPro" id="IPR041480">
    <property type="entry name" value="CIDR1_gamma"/>
</dbReference>
<feature type="domain" description="Plasmodium falciparum erythrocyte membrane protein 1 acidic terminal segment" evidence="4">
    <location>
        <begin position="1770"/>
        <end position="2232"/>
    </location>
</feature>
<feature type="domain" description="Duffy-binding-like" evidence="2">
    <location>
        <begin position="647"/>
        <end position="810"/>
    </location>
</feature>
<dbReference type="Proteomes" id="UP000019114">
    <property type="component" value="Unassembled WGS sequence"/>
</dbReference>
<feature type="region of interest" description="Disordered" evidence="1">
    <location>
        <begin position="1032"/>
        <end position="1063"/>
    </location>
</feature>
<feature type="compositionally biased region" description="Acidic residues" evidence="1">
    <location>
        <begin position="834"/>
        <end position="872"/>
    </location>
</feature>
<dbReference type="FunFam" id="1.20.58.830:FF:000001">
    <property type="entry name" value="Erythrocyte membrane protein 1, PfEMP1"/>
    <property type="match status" value="1"/>
</dbReference>
<accession>W4ILF7</accession>
<feature type="domain" description="Plasmodium falciparum erythrocyte membrane protein-1 N-terminal segment" evidence="5">
    <location>
        <begin position="22"/>
        <end position="58"/>
    </location>
</feature>
<name>W4ILF7_PLAFA</name>
<dbReference type="FunFam" id="1.10.1900.40:FF:000001">
    <property type="entry name" value="Erythrocyte membrane protein 1"/>
    <property type="match status" value="1"/>
</dbReference>
<dbReference type="InterPro" id="IPR008602">
    <property type="entry name" value="Duffy-antigen-binding"/>
</dbReference>
<feature type="domain" description="Duffy-binding-like" evidence="2">
    <location>
        <begin position="1520"/>
        <end position="1658"/>
    </location>
</feature>
<feature type="compositionally biased region" description="Acidic residues" evidence="1">
    <location>
        <begin position="1669"/>
        <end position="1683"/>
    </location>
</feature>
<feature type="domain" description="Duffy-antigen binding" evidence="3">
    <location>
        <begin position="930"/>
        <end position="1166"/>
    </location>
</feature>
<protein>
    <recommendedName>
        <fullName evidence="10">Erythrocyte membrane protein 1</fullName>
    </recommendedName>
</protein>
<feature type="compositionally biased region" description="Polar residues" evidence="1">
    <location>
        <begin position="960"/>
        <end position="974"/>
    </location>
</feature>
<feature type="region of interest" description="Disordered" evidence="1">
    <location>
        <begin position="949"/>
        <end position="980"/>
    </location>
</feature>
<dbReference type="Gene3D" id="1.10.1900.40">
    <property type="entry name" value="Acidic terminal segments, variant surface antigen of PfEMP1"/>
    <property type="match status" value="2"/>
</dbReference>
<dbReference type="Pfam" id="PF03011">
    <property type="entry name" value="PFEMP"/>
    <property type="match status" value="2"/>
</dbReference>
<evidence type="ECO:0000259" key="6">
    <source>
        <dbReference type="Pfam" id="PF18562"/>
    </source>
</evidence>
<feature type="domain" description="Duffy-antigen binding" evidence="3">
    <location>
        <begin position="120"/>
        <end position="316"/>
    </location>
</feature>
<feature type="region of interest" description="Disordered" evidence="1">
    <location>
        <begin position="801"/>
        <end position="879"/>
    </location>
</feature>
<dbReference type="Pfam" id="PF22672">
    <property type="entry name" value="DBL_C"/>
    <property type="match status" value="2"/>
</dbReference>
<dbReference type="InterPro" id="IPR044932">
    <property type="entry name" value="PfEMP1_ATS_sf"/>
</dbReference>
<evidence type="ECO:0000259" key="4">
    <source>
        <dbReference type="Pfam" id="PF15445"/>
    </source>
</evidence>
<dbReference type="OrthoDB" id="378847at2759"/>
<feature type="compositionally biased region" description="Polar residues" evidence="1">
    <location>
        <begin position="1658"/>
        <end position="1668"/>
    </location>
</feature>
<dbReference type="Gene3D" id="1.20.58.1930">
    <property type="match status" value="1"/>
</dbReference>
<feature type="compositionally biased region" description="Pro residues" evidence="1">
    <location>
        <begin position="1739"/>
        <end position="1758"/>
    </location>
</feature>
<dbReference type="Gene3D" id="1.20.1310.20">
    <property type="entry name" value="Duffy-antigen binding domain"/>
    <property type="match status" value="2"/>
</dbReference>
<evidence type="ECO:0000313" key="8">
    <source>
        <dbReference type="EMBL" id="ETW43945.1"/>
    </source>
</evidence>
<feature type="region of interest" description="Disordered" evidence="1">
    <location>
        <begin position="1212"/>
        <end position="1237"/>
    </location>
</feature>
<feature type="compositionally biased region" description="Polar residues" evidence="1">
    <location>
        <begin position="1221"/>
        <end position="1233"/>
    </location>
</feature>
<gene>
    <name evidence="8" type="ORF">PFNF135_01544</name>
</gene>
<dbReference type="GO" id="GO:0016020">
    <property type="term" value="C:membrane"/>
    <property type="evidence" value="ECO:0007669"/>
    <property type="project" value="InterPro"/>
</dbReference>
<evidence type="ECO:0000313" key="9">
    <source>
        <dbReference type="Proteomes" id="UP000019114"/>
    </source>
</evidence>
<evidence type="ECO:0008006" key="10">
    <source>
        <dbReference type="Google" id="ProtNLM"/>
    </source>
</evidence>
<dbReference type="Pfam" id="PF15445">
    <property type="entry name" value="ATS"/>
    <property type="match status" value="1"/>
</dbReference>
<feature type="compositionally biased region" description="Basic and acidic residues" evidence="1">
    <location>
        <begin position="801"/>
        <end position="811"/>
    </location>
</feature>
<dbReference type="Pfam" id="PF15447">
    <property type="entry name" value="NTS"/>
    <property type="match status" value="1"/>
</dbReference>
<evidence type="ECO:0000256" key="1">
    <source>
        <dbReference type="SAM" id="MobiDB-lite"/>
    </source>
</evidence>
<dbReference type="GO" id="GO:0046789">
    <property type="term" value="F:host cell surface receptor binding"/>
    <property type="evidence" value="ECO:0007669"/>
    <property type="project" value="InterPro"/>
</dbReference>
<feature type="domain" description="Cysteine-rich interdomain region 1 gamma" evidence="6">
    <location>
        <begin position="1446"/>
        <end position="1498"/>
    </location>
</feature>